<feature type="active site" evidence="2">
    <location>
        <position position="138"/>
    </location>
</feature>
<organism evidence="3 4">
    <name type="scientific">Candidatus Mcinerneyibacterium aminivorans</name>
    <dbReference type="NCBI Taxonomy" id="2703815"/>
    <lineage>
        <taxon>Bacteria</taxon>
        <taxon>Candidatus Macinerneyibacteriota</taxon>
        <taxon>Candidatus Mcinerneyibacteria</taxon>
        <taxon>Candidatus Mcinerneyibacteriales</taxon>
        <taxon>Candidatus Mcinerneyibacteriaceae</taxon>
        <taxon>Candidatus Mcinerneyibacterium</taxon>
    </lineage>
</organism>
<accession>A0A5D0MGZ9</accession>
<protein>
    <recommendedName>
        <fullName evidence="2">Peptide deformylase</fullName>
        <shortName evidence="2">PDF</shortName>
        <ecNumber evidence="2">3.5.1.88</ecNumber>
    </recommendedName>
    <alternativeName>
        <fullName evidence="2">Polypeptide deformylase</fullName>
    </alternativeName>
</protein>
<keyword evidence="2" id="KW-0378">Hydrolase</keyword>
<keyword evidence="4" id="KW-1185">Reference proteome</keyword>
<dbReference type="InterPro" id="IPR036821">
    <property type="entry name" value="Peptide_deformylase_sf"/>
</dbReference>
<comment type="similarity">
    <text evidence="1 2">Belongs to the polypeptide deformylase family.</text>
</comment>
<dbReference type="PANTHER" id="PTHR10458">
    <property type="entry name" value="PEPTIDE DEFORMYLASE"/>
    <property type="match status" value="1"/>
</dbReference>
<dbReference type="EMBL" id="VSIX01000032">
    <property type="protein sequence ID" value="TYB31672.1"/>
    <property type="molecule type" value="Genomic_DNA"/>
</dbReference>
<reference evidence="3" key="1">
    <citation type="submission" date="2019-08" db="EMBL/GenBank/DDBJ databases">
        <title>Genomic characterization of a novel candidate phylum (ARYD3) from a high temperature, high salinity tertiary oil reservoir in north central Oklahoma, USA.</title>
        <authorList>
            <person name="Youssef N.H."/>
            <person name="Yadav A."/>
            <person name="Elshahed M.S."/>
        </authorList>
    </citation>
    <scope>NUCLEOTIDE SEQUENCE [LARGE SCALE GENOMIC DNA]</scope>
    <source>
        <strain evidence="3">ARYD3</strain>
    </source>
</reference>
<comment type="function">
    <text evidence="2">Removes the formyl group from the N-terminal Met of newly synthesized proteins. Requires at least a dipeptide for an efficient rate of reaction. N-terminal L-methionine is a prerequisite for activity but the enzyme has broad specificity at other positions.</text>
</comment>
<comment type="caution">
    <text evidence="3">The sequence shown here is derived from an EMBL/GenBank/DDBJ whole genome shotgun (WGS) entry which is preliminary data.</text>
</comment>
<evidence type="ECO:0000313" key="3">
    <source>
        <dbReference type="EMBL" id="TYB31672.1"/>
    </source>
</evidence>
<feature type="binding site" evidence="2">
    <location>
        <position position="141"/>
    </location>
    <ligand>
        <name>Fe cation</name>
        <dbReference type="ChEBI" id="CHEBI:24875"/>
    </ligand>
</feature>
<dbReference type="PANTHER" id="PTHR10458:SF22">
    <property type="entry name" value="PEPTIDE DEFORMYLASE"/>
    <property type="match status" value="1"/>
</dbReference>
<keyword evidence="2" id="KW-0408">Iron</keyword>
<dbReference type="GO" id="GO:0042586">
    <property type="term" value="F:peptide deformylase activity"/>
    <property type="evidence" value="ECO:0007669"/>
    <property type="project" value="UniProtKB-UniRule"/>
</dbReference>
<dbReference type="GO" id="GO:0046872">
    <property type="term" value="F:metal ion binding"/>
    <property type="evidence" value="ECO:0007669"/>
    <property type="project" value="UniProtKB-KW"/>
</dbReference>
<dbReference type="PRINTS" id="PR01576">
    <property type="entry name" value="PDEFORMYLASE"/>
</dbReference>
<name>A0A5D0MGZ9_9BACT</name>
<evidence type="ECO:0000256" key="2">
    <source>
        <dbReference type="HAMAP-Rule" id="MF_00163"/>
    </source>
</evidence>
<dbReference type="GO" id="GO:0006412">
    <property type="term" value="P:translation"/>
    <property type="evidence" value="ECO:0007669"/>
    <property type="project" value="UniProtKB-UniRule"/>
</dbReference>
<dbReference type="PIRSF" id="PIRSF004749">
    <property type="entry name" value="Pep_def"/>
    <property type="match status" value="1"/>
</dbReference>
<dbReference type="SUPFAM" id="SSF56420">
    <property type="entry name" value="Peptide deformylase"/>
    <property type="match status" value="1"/>
</dbReference>
<evidence type="ECO:0000256" key="1">
    <source>
        <dbReference type="ARBA" id="ARBA00010759"/>
    </source>
</evidence>
<dbReference type="HAMAP" id="MF_00163">
    <property type="entry name" value="Pep_deformylase"/>
    <property type="match status" value="1"/>
</dbReference>
<dbReference type="Proteomes" id="UP000324143">
    <property type="component" value="Unassembled WGS sequence"/>
</dbReference>
<dbReference type="Gene3D" id="3.90.45.10">
    <property type="entry name" value="Peptide deformylase"/>
    <property type="match status" value="1"/>
</dbReference>
<sequence>MAVKDILLLGNLNLRKLSLQVDFNRDNVDEIFRDLKDTLENFQNRKGLGRAIAAPQISYLKRMIYINDGKNEIKMVNPHILYCSREKIQVWDTCFSFKAEFYVKIKRFKKIKVQYLNENKEEKTEIFEDSMSELIQHEIDHLNGILAVDHLENSRNIIMRDEFENRLDRF</sequence>
<dbReference type="AlphaFoldDB" id="A0A5D0MGZ9"/>
<dbReference type="InterPro" id="IPR023635">
    <property type="entry name" value="Peptide_deformylase"/>
</dbReference>
<proteinExistence type="inferred from homology"/>
<comment type="catalytic activity">
    <reaction evidence="2">
        <text>N-terminal N-formyl-L-methionyl-[peptide] + H2O = N-terminal L-methionyl-[peptide] + formate</text>
        <dbReference type="Rhea" id="RHEA:24420"/>
        <dbReference type="Rhea" id="RHEA-COMP:10639"/>
        <dbReference type="Rhea" id="RHEA-COMP:10640"/>
        <dbReference type="ChEBI" id="CHEBI:15377"/>
        <dbReference type="ChEBI" id="CHEBI:15740"/>
        <dbReference type="ChEBI" id="CHEBI:49298"/>
        <dbReference type="ChEBI" id="CHEBI:64731"/>
        <dbReference type="EC" id="3.5.1.88"/>
    </reaction>
</comment>
<comment type="cofactor">
    <cofactor evidence="2">
        <name>Fe(2+)</name>
        <dbReference type="ChEBI" id="CHEBI:29033"/>
    </cofactor>
    <text evidence="2">Binds 1 Fe(2+) ion.</text>
</comment>
<feature type="binding site" evidence="2">
    <location>
        <position position="94"/>
    </location>
    <ligand>
        <name>Fe cation</name>
        <dbReference type="ChEBI" id="CHEBI:24875"/>
    </ligand>
</feature>
<gene>
    <name evidence="2" type="primary">def</name>
    <name evidence="3" type="ORF">FXF47_03490</name>
</gene>
<evidence type="ECO:0000313" key="4">
    <source>
        <dbReference type="Proteomes" id="UP000324143"/>
    </source>
</evidence>
<feature type="binding site" evidence="2">
    <location>
        <position position="137"/>
    </location>
    <ligand>
        <name>Fe cation</name>
        <dbReference type="ChEBI" id="CHEBI:24875"/>
    </ligand>
</feature>
<keyword evidence="2" id="KW-0648">Protein biosynthesis</keyword>
<dbReference type="EC" id="3.5.1.88" evidence="2"/>
<dbReference type="Pfam" id="PF01327">
    <property type="entry name" value="Pep_deformylase"/>
    <property type="match status" value="1"/>
</dbReference>
<keyword evidence="2" id="KW-0479">Metal-binding</keyword>